<gene>
    <name evidence="3" type="ORF">CK203_114457</name>
</gene>
<feature type="domain" description="GAG-pre-integrase" evidence="1">
    <location>
        <begin position="104"/>
        <end position="158"/>
    </location>
</feature>
<sequence length="158" mass="18199">MTNNQDLFNKIDRTAISKVKIGNGEYIPMKGTGTVAIESQTGLKLTYDVLFVPDIDQNLLNVGQLVEKEFKVYFEDRNCIIKDAKGKEVFNIKMKGKSFALNLLEDEHVVVLQQDSTTMFWHRRLRHFHHDVVLYMEKNQIAEGLPDLEKDLHICATC</sequence>
<dbReference type="Pfam" id="PF13976">
    <property type="entry name" value="gag_pre-integrs"/>
    <property type="match status" value="1"/>
</dbReference>
<accession>A0A438C966</accession>
<reference evidence="3 4" key="1">
    <citation type="journal article" date="2018" name="PLoS Genet.">
        <title>Population sequencing reveals clonal diversity and ancestral inbreeding in the grapevine cultivar Chardonnay.</title>
        <authorList>
            <person name="Roach M.J."/>
            <person name="Johnson D.L."/>
            <person name="Bohlmann J."/>
            <person name="van Vuuren H.J."/>
            <person name="Jones S.J."/>
            <person name="Pretorius I.S."/>
            <person name="Schmidt S.A."/>
            <person name="Borneman A.R."/>
        </authorList>
    </citation>
    <scope>NUCLEOTIDE SEQUENCE [LARGE SCALE GENOMIC DNA]</scope>
    <source>
        <strain evidence="4">cv. Chardonnay</strain>
        <tissue evidence="3">Leaf</tissue>
    </source>
</reference>
<dbReference type="Proteomes" id="UP000288805">
    <property type="component" value="Unassembled WGS sequence"/>
</dbReference>
<dbReference type="Pfam" id="PF22936">
    <property type="entry name" value="Pol_BBD"/>
    <property type="match status" value="1"/>
</dbReference>
<name>A0A438C966_VITVI</name>
<comment type="caution">
    <text evidence="3">The sequence shown here is derived from an EMBL/GenBank/DDBJ whole genome shotgun (WGS) entry which is preliminary data.</text>
</comment>
<proteinExistence type="predicted"/>
<evidence type="ECO:0000259" key="2">
    <source>
        <dbReference type="Pfam" id="PF22936"/>
    </source>
</evidence>
<dbReference type="InterPro" id="IPR025724">
    <property type="entry name" value="GAG-pre-integrase_dom"/>
</dbReference>
<evidence type="ECO:0000259" key="1">
    <source>
        <dbReference type="Pfam" id="PF13976"/>
    </source>
</evidence>
<protein>
    <submittedName>
        <fullName evidence="3">Uncharacterized protein</fullName>
    </submittedName>
</protein>
<dbReference type="EMBL" id="QGNW01002440">
    <property type="protein sequence ID" value="RVW19729.1"/>
    <property type="molecule type" value="Genomic_DNA"/>
</dbReference>
<dbReference type="AlphaFoldDB" id="A0A438C966"/>
<evidence type="ECO:0000313" key="3">
    <source>
        <dbReference type="EMBL" id="RVW19729.1"/>
    </source>
</evidence>
<feature type="domain" description="Retrovirus-related Pol polyprotein from transposon TNT 1-94-like beta-barrel" evidence="2">
    <location>
        <begin position="1"/>
        <end position="70"/>
    </location>
</feature>
<organism evidence="3 4">
    <name type="scientific">Vitis vinifera</name>
    <name type="common">Grape</name>
    <dbReference type="NCBI Taxonomy" id="29760"/>
    <lineage>
        <taxon>Eukaryota</taxon>
        <taxon>Viridiplantae</taxon>
        <taxon>Streptophyta</taxon>
        <taxon>Embryophyta</taxon>
        <taxon>Tracheophyta</taxon>
        <taxon>Spermatophyta</taxon>
        <taxon>Magnoliopsida</taxon>
        <taxon>eudicotyledons</taxon>
        <taxon>Gunneridae</taxon>
        <taxon>Pentapetalae</taxon>
        <taxon>rosids</taxon>
        <taxon>Vitales</taxon>
        <taxon>Vitaceae</taxon>
        <taxon>Viteae</taxon>
        <taxon>Vitis</taxon>
    </lineage>
</organism>
<evidence type="ECO:0000313" key="4">
    <source>
        <dbReference type="Proteomes" id="UP000288805"/>
    </source>
</evidence>
<dbReference type="InterPro" id="IPR054722">
    <property type="entry name" value="PolX-like_BBD"/>
</dbReference>